<evidence type="ECO:0000313" key="3">
    <source>
        <dbReference type="EMBL" id="OCK83231.1"/>
    </source>
</evidence>
<reference evidence="3 4" key="1">
    <citation type="journal article" date="2016" name="Nat. Commun.">
        <title>Ectomycorrhizal ecology is imprinted in the genome of the dominant symbiotic fungus Cenococcum geophilum.</title>
        <authorList>
            <consortium name="DOE Joint Genome Institute"/>
            <person name="Peter M."/>
            <person name="Kohler A."/>
            <person name="Ohm R.A."/>
            <person name="Kuo A."/>
            <person name="Krutzmann J."/>
            <person name="Morin E."/>
            <person name="Arend M."/>
            <person name="Barry K.W."/>
            <person name="Binder M."/>
            <person name="Choi C."/>
            <person name="Clum A."/>
            <person name="Copeland A."/>
            <person name="Grisel N."/>
            <person name="Haridas S."/>
            <person name="Kipfer T."/>
            <person name="LaButti K."/>
            <person name="Lindquist E."/>
            <person name="Lipzen A."/>
            <person name="Maire R."/>
            <person name="Meier B."/>
            <person name="Mihaltcheva S."/>
            <person name="Molinier V."/>
            <person name="Murat C."/>
            <person name="Poggeler S."/>
            <person name="Quandt C.A."/>
            <person name="Sperisen C."/>
            <person name="Tritt A."/>
            <person name="Tisserant E."/>
            <person name="Crous P.W."/>
            <person name="Henrissat B."/>
            <person name="Nehls U."/>
            <person name="Egli S."/>
            <person name="Spatafora J.W."/>
            <person name="Grigoriev I.V."/>
            <person name="Martin F.M."/>
        </authorList>
    </citation>
    <scope>NUCLEOTIDE SEQUENCE [LARGE SCALE GENOMIC DNA]</scope>
    <source>
        <strain evidence="3 4">CBS 459.81</strain>
    </source>
</reference>
<feature type="non-terminal residue" evidence="3">
    <location>
        <position position="271"/>
    </location>
</feature>
<feature type="compositionally biased region" description="Polar residues" evidence="1">
    <location>
        <begin position="51"/>
        <end position="65"/>
    </location>
</feature>
<dbReference type="InterPro" id="IPR025124">
    <property type="entry name" value="Gag1-like_clamp"/>
</dbReference>
<dbReference type="Pfam" id="PF13259">
    <property type="entry name" value="clamp_Gag1-like"/>
    <property type="match status" value="1"/>
</dbReference>
<protein>
    <recommendedName>
        <fullName evidence="2">Gag1-like clamp domain-containing protein</fullName>
    </recommendedName>
</protein>
<evidence type="ECO:0000313" key="4">
    <source>
        <dbReference type="Proteomes" id="UP000250266"/>
    </source>
</evidence>
<feature type="region of interest" description="Disordered" evidence="1">
    <location>
        <begin position="46"/>
        <end position="78"/>
    </location>
</feature>
<feature type="domain" description="Gag1-like clamp" evidence="2">
    <location>
        <begin position="71"/>
        <end position="208"/>
    </location>
</feature>
<dbReference type="PANTHER" id="PTHR28065">
    <property type="entry name" value="FREQUENIN"/>
    <property type="match status" value="1"/>
</dbReference>
<dbReference type="EMBL" id="KV744866">
    <property type="protein sequence ID" value="OCK83231.1"/>
    <property type="molecule type" value="Genomic_DNA"/>
</dbReference>
<accession>A0A8E2EG89</accession>
<evidence type="ECO:0000256" key="1">
    <source>
        <dbReference type="SAM" id="MobiDB-lite"/>
    </source>
</evidence>
<dbReference type="Proteomes" id="UP000250266">
    <property type="component" value="Unassembled WGS sequence"/>
</dbReference>
<dbReference type="AlphaFoldDB" id="A0A8E2EG89"/>
<sequence>MENNQTAAREARRFLAERVRDDWDWPFPPAPWPDSDEEVPRVTGFRERYYGTTTPDENETSNAETSAGEDPYKFDSPDSIAVAVESKLEEKRRKRKVMLEEEMEWNEGFACFVERRDVWTGATAVKKHDSDNTLPPPPPPTTKTIETLLPLARPLLAHNPIRTSITPKSYPEIYSKVVVSARSPSVPINLSDMTRALVQGWKDSGEWPPKVGPLDPLVGRKKGTSIAGTRGEEARQATKVAHSEEPFLAHHPHVKKGMESVKRIFRLSGGH</sequence>
<organism evidence="3 4">
    <name type="scientific">Lepidopterella palustris CBS 459.81</name>
    <dbReference type="NCBI Taxonomy" id="1314670"/>
    <lineage>
        <taxon>Eukaryota</taxon>
        <taxon>Fungi</taxon>
        <taxon>Dikarya</taxon>
        <taxon>Ascomycota</taxon>
        <taxon>Pezizomycotina</taxon>
        <taxon>Dothideomycetes</taxon>
        <taxon>Pleosporomycetidae</taxon>
        <taxon>Mytilinidiales</taxon>
        <taxon>Argynnaceae</taxon>
        <taxon>Lepidopterella</taxon>
    </lineage>
</organism>
<dbReference type="InterPro" id="IPR053274">
    <property type="entry name" value="Fluconazole_resistance"/>
</dbReference>
<name>A0A8E2EG89_9PEZI</name>
<evidence type="ECO:0000259" key="2">
    <source>
        <dbReference type="Pfam" id="PF13259"/>
    </source>
</evidence>
<dbReference type="OrthoDB" id="5422958at2759"/>
<proteinExistence type="predicted"/>
<feature type="region of interest" description="Disordered" evidence="1">
    <location>
        <begin position="208"/>
        <end position="232"/>
    </location>
</feature>
<dbReference type="PANTHER" id="PTHR28065:SF1">
    <property type="entry name" value="DUF4050 DOMAIN-CONTAINING PROTEIN"/>
    <property type="match status" value="1"/>
</dbReference>
<keyword evidence="4" id="KW-1185">Reference proteome</keyword>
<gene>
    <name evidence="3" type="ORF">K432DRAFT_278249</name>
</gene>